<dbReference type="GO" id="GO:0016791">
    <property type="term" value="F:phosphatase activity"/>
    <property type="evidence" value="ECO:0007669"/>
    <property type="project" value="TreeGrafter"/>
</dbReference>
<dbReference type="EMBL" id="CAJFCJ010000006">
    <property type="protein sequence ID" value="CAD5115994.1"/>
    <property type="molecule type" value="Genomic_DNA"/>
</dbReference>
<dbReference type="SUPFAM" id="SSF53254">
    <property type="entry name" value="Phosphoglycerate mutase-like"/>
    <property type="match status" value="1"/>
</dbReference>
<dbReference type="PANTHER" id="PTHR11567:SF202">
    <property type="entry name" value="LYSOPHOSPHATIDIC ACID PHOSPHATASE TYPE 6"/>
    <property type="match status" value="1"/>
</dbReference>
<gene>
    <name evidence="4" type="ORF">DGYR_LOCUS4673</name>
</gene>
<proteinExistence type="inferred from homology"/>
<keyword evidence="3" id="KW-0812">Transmembrane</keyword>
<comment type="similarity">
    <text evidence="1">Belongs to the histidine acid phosphatase family.</text>
</comment>
<protein>
    <submittedName>
        <fullName evidence="4">DgyrCDS4930</fullName>
    </submittedName>
</protein>
<keyword evidence="5" id="KW-1185">Reference proteome</keyword>
<dbReference type="CDD" id="cd07061">
    <property type="entry name" value="HP_HAP_like"/>
    <property type="match status" value="1"/>
</dbReference>
<keyword evidence="3" id="KW-1133">Transmembrane helix</keyword>
<feature type="transmembrane region" description="Helical" evidence="3">
    <location>
        <begin position="6"/>
        <end position="25"/>
    </location>
</feature>
<accession>A0A7I8VIH0</accession>
<dbReference type="Pfam" id="PF00328">
    <property type="entry name" value="His_Phos_2"/>
    <property type="match status" value="1"/>
</dbReference>
<organism evidence="4 5">
    <name type="scientific">Dimorphilus gyrociliatus</name>
    <dbReference type="NCBI Taxonomy" id="2664684"/>
    <lineage>
        <taxon>Eukaryota</taxon>
        <taxon>Metazoa</taxon>
        <taxon>Spiralia</taxon>
        <taxon>Lophotrochozoa</taxon>
        <taxon>Annelida</taxon>
        <taxon>Polychaeta</taxon>
        <taxon>Polychaeta incertae sedis</taxon>
        <taxon>Dinophilidae</taxon>
        <taxon>Dimorphilus</taxon>
    </lineage>
</organism>
<dbReference type="Gene3D" id="3.40.50.1240">
    <property type="entry name" value="Phosphoglycerate mutase-like"/>
    <property type="match status" value="1"/>
</dbReference>
<sequence length="479" mass="55123">MFRLKRSYIFGVLGTSSLGLGVYLLSKRTKKSKRILIENDLQEKKMDKMAEKYEMIASQVFFRHGSRTPLNRELPVGEPGFDSKTLLQSVPHTEVPFFIRDLDGGPRPISNIERKYELRKFEGGTHAGQLTKIGREQGFRLGQRLKRKYVDIWKIIPEQFNPQLVYMRSTNINRCIDTLQCVAAGIWGKNLEKPMEFFVAPGKDEFLYPASHRCKSLKGIETLGIVGLKEVEGLTKLENLLKDKFKLETDMPIFACFDNIQCKKGNDIPIFDWLEDIKDEMDEAVVKTMNKIRVPSPEYKTQSIKLGIGRVFDTILNNFEKLDKKLFLYSAHDSTLSTMLSGLDSLSTKWPPFAADISFDLLRDKETGSKIVCLSYCERVIKILPYKEFADLANRCKITAEEHRTLCTDVTLHKELYDAIRKEKKRLNYEGTKDREFSYKTEKREEDKEKPENQEKPVGSISLSSIPCLRAEGCDVHKV</sequence>
<dbReference type="InterPro" id="IPR050645">
    <property type="entry name" value="Histidine_acid_phosphatase"/>
</dbReference>
<evidence type="ECO:0000313" key="5">
    <source>
        <dbReference type="Proteomes" id="UP000549394"/>
    </source>
</evidence>
<dbReference type="Proteomes" id="UP000549394">
    <property type="component" value="Unassembled WGS sequence"/>
</dbReference>
<keyword evidence="3" id="KW-0472">Membrane</keyword>
<dbReference type="InterPro" id="IPR029033">
    <property type="entry name" value="His_PPase_superfam"/>
</dbReference>
<dbReference type="PANTHER" id="PTHR11567">
    <property type="entry name" value="ACID PHOSPHATASE-RELATED"/>
    <property type="match status" value="1"/>
</dbReference>
<feature type="compositionally biased region" description="Basic and acidic residues" evidence="2">
    <location>
        <begin position="437"/>
        <end position="455"/>
    </location>
</feature>
<dbReference type="AlphaFoldDB" id="A0A7I8VIH0"/>
<evidence type="ECO:0000256" key="3">
    <source>
        <dbReference type="SAM" id="Phobius"/>
    </source>
</evidence>
<comment type="caution">
    <text evidence="4">The sequence shown here is derived from an EMBL/GenBank/DDBJ whole genome shotgun (WGS) entry which is preliminary data.</text>
</comment>
<dbReference type="OrthoDB" id="10257284at2759"/>
<evidence type="ECO:0000313" key="4">
    <source>
        <dbReference type="EMBL" id="CAD5115994.1"/>
    </source>
</evidence>
<dbReference type="InterPro" id="IPR000560">
    <property type="entry name" value="His_Pase_clade-2"/>
</dbReference>
<evidence type="ECO:0000256" key="1">
    <source>
        <dbReference type="ARBA" id="ARBA00005375"/>
    </source>
</evidence>
<feature type="region of interest" description="Disordered" evidence="2">
    <location>
        <begin position="437"/>
        <end position="461"/>
    </location>
</feature>
<reference evidence="4 5" key="1">
    <citation type="submission" date="2020-08" db="EMBL/GenBank/DDBJ databases">
        <authorList>
            <person name="Hejnol A."/>
        </authorList>
    </citation>
    <scope>NUCLEOTIDE SEQUENCE [LARGE SCALE GENOMIC DNA]</scope>
</reference>
<name>A0A7I8VIH0_9ANNE</name>
<evidence type="ECO:0000256" key="2">
    <source>
        <dbReference type="SAM" id="MobiDB-lite"/>
    </source>
</evidence>